<sequence>MIDRSALTIAPHTDAEPDHDANRHFEVPERGRGAIAPVGAKPKIATLPPAGDGAAVHAQLVRRHHGLRRAGAGAESVSVRHSGAS</sequence>
<name>A0A4U8Z295_METTU</name>
<proteinExistence type="predicted"/>
<evidence type="ECO:0000256" key="1">
    <source>
        <dbReference type="SAM" id="MobiDB-lite"/>
    </source>
</evidence>
<gene>
    <name evidence="2" type="ORF">MTUNDRAET4_2511</name>
</gene>
<protein>
    <submittedName>
        <fullName evidence="2">Uncharacterized protein</fullName>
    </submittedName>
</protein>
<dbReference type="KEGG" id="mtun:MTUNDRAET4_2511"/>
<dbReference type="AlphaFoldDB" id="A0A4U8Z295"/>
<evidence type="ECO:0000313" key="2">
    <source>
        <dbReference type="EMBL" id="VFU09398.1"/>
    </source>
</evidence>
<organism evidence="2 3">
    <name type="scientific">Methylocella tundrae</name>
    <dbReference type="NCBI Taxonomy" id="227605"/>
    <lineage>
        <taxon>Bacteria</taxon>
        <taxon>Pseudomonadati</taxon>
        <taxon>Pseudomonadota</taxon>
        <taxon>Alphaproteobacteria</taxon>
        <taxon>Hyphomicrobiales</taxon>
        <taxon>Beijerinckiaceae</taxon>
        <taxon>Methylocella</taxon>
    </lineage>
</organism>
<evidence type="ECO:0000313" key="3">
    <source>
        <dbReference type="Proteomes" id="UP000294360"/>
    </source>
</evidence>
<feature type="region of interest" description="Disordered" evidence="1">
    <location>
        <begin position="1"/>
        <end position="22"/>
    </location>
</feature>
<dbReference type="Proteomes" id="UP000294360">
    <property type="component" value="Chromosome"/>
</dbReference>
<accession>A0A4U8Z295</accession>
<reference evidence="2 3" key="1">
    <citation type="submission" date="2019-03" db="EMBL/GenBank/DDBJ databases">
        <authorList>
            <person name="Kox A.R. M."/>
        </authorList>
    </citation>
    <scope>NUCLEOTIDE SEQUENCE [LARGE SCALE GENOMIC DNA]</scope>
    <source>
        <strain evidence="2">MTUNDRAET4 annotated genome</strain>
    </source>
</reference>
<feature type="compositionally biased region" description="Basic and acidic residues" evidence="1">
    <location>
        <begin position="13"/>
        <end position="22"/>
    </location>
</feature>
<dbReference type="EMBL" id="LR536450">
    <property type="protein sequence ID" value="VFU09398.1"/>
    <property type="molecule type" value="Genomic_DNA"/>
</dbReference>